<proteinExistence type="predicted"/>
<accession>A0A7E4W0G3</accession>
<feature type="region of interest" description="Disordered" evidence="1">
    <location>
        <begin position="20"/>
        <end position="42"/>
    </location>
</feature>
<name>A0A7E4W0G3_PANRE</name>
<dbReference type="AlphaFoldDB" id="A0A7E4W0G3"/>
<organism evidence="2 3">
    <name type="scientific">Panagrellus redivivus</name>
    <name type="common">Microworm</name>
    <dbReference type="NCBI Taxonomy" id="6233"/>
    <lineage>
        <taxon>Eukaryota</taxon>
        <taxon>Metazoa</taxon>
        <taxon>Ecdysozoa</taxon>
        <taxon>Nematoda</taxon>
        <taxon>Chromadorea</taxon>
        <taxon>Rhabditida</taxon>
        <taxon>Tylenchina</taxon>
        <taxon>Panagrolaimomorpha</taxon>
        <taxon>Panagrolaimoidea</taxon>
        <taxon>Panagrolaimidae</taxon>
        <taxon>Panagrellus</taxon>
    </lineage>
</organism>
<dbReference type="Proteomes" id="UP000492821">
    <property type="component" value="Unassembled WGS sequence"/>
</dbReference>
<reference evidence="2" key="1">
    <citation type="journal article" date="2013" name="Genetics">
        <title>The draft genome and transcriptome of Panagrellus redivivus are shaped by the harsh demands of a free-living lifestyle.</title>
        <authorList>
            <person name="Srinivasan J."/>
            <person name="Dillman A.R."/>
            <person name="Macchietto M.G."/>
            <person name="Heikkinen L."/>
            <person name="Lakso M."/>
            <person name="Fracchia K.M."/>
            <person name="Antoshechkin I."/>
            <person name="Mortazavi A."/>
            <person name="Wong G."/>
            <person name="Sternberg P.W."/>
        </authorList>
    </citation>
    <scope>NUCLEOTIDE SEQUENCE [LARGE SCALE GENOMIC DNA]</scope>
    <source>
        <strain evidence="2">MT8872</strain>
    </source>
</reference>
<protein>
    <submittedName>
        <fullName evidence="3">Phasin_2 domain-containing protein</fullName>
    </submittedName>
</protein>
<dbReference type="Gene3D" id="1.20.120.20">
    <property type="entry name" value="Apolipoprotein"/>
    <property type="match status" value="1"/>
</dbReference>
<reference evidence="3" key="2">
    <citation type="submission" date="2020-10" db="UniProtKB">
        <authorList>
            <consortium name="WormBaseParasite"/>
        </authorList>
    </citation>
    <scope>IDENTIFICATION</scope>
</reference>
<sequence>MSIKDSFNNFCNRTKRIFKRSERSAERSANRAAKNVKKGAKEAGEAIEDLGKSGVKAVKTAAHDVESGSKKLVNKLQK</sequence>
<dbReference type="WBParaSite" id="Pan_g5745.t1">
    <property type="protein sequence ID" value="Pan_g5745.t1"/>
    <property type="gene ID" value="Pan_g5745"/>
</dbReference>
<evidence type="ECO:0000313" key="3">
    <source>
        <dbReference type="WBParaSite" id="Pan_g5745.t1"/>
    </source>
</evidence>
<keyword evidence="2" id="KW-1185">Reference proteome</keyword>
<evidence type="ECO:0000256" key="1">
    <source>
        <dbReference type="SAM" id="MobiDB-lite"/>
    </source>
</evidence>
<feature type="compositionally biased region" description="Basic and acidic residues" evidence="1">
    <location>
        <begin position="20"/>
        <end position="29"/>
    </location>
</feature>
<evidence type="ECO:0000313" key="2">
    <source>
        <dbReference type="Proteomes" id="UP000492821"/>
    </source>
</evidence>